<keyword evidence="3" id="KW-1185">Reference proteome</keyword>
<reference evidence="2 3" key="1">
    <citation type="submission" date="2018-04" db="EMBL/GenBank/DDBJ databases">
        <title>Genomic Encyclopedia of Type Strains, Phase IV (KMG-IV): sequencing the most valuable type-strain genomes for metagenomic binning, comparative biology and taxonomic classification.</title>
        <authorList>
            <person name="Goeker M."/>
        </authorList>
    </citation>
    <scope>NUCLEOTIDE SEQUENCE [LARGE SCALE GENOMIC DNA]</scope>
    <source>
        <strain evidence="2 3">DSM 20705</strain>
    </source>
</reference>
<dbReference type="EMBL" id="QEKV01000002">
    <property type="protein sequence ID" value="PVY95299.1"/>
    <property type="molecule type" value="Genomic_DNA"/>
</dbReference>
<dbReference type="AlphaFoldDB" id="A0A2U1E6I2"/>
<proteinExistence type="predicted"/>
<evidence type="ECO:0000259" key="1">
    <source>
        <dbReference type="PROSITE" id="PS51704"/>
    </source>
</evidence>
<dbReference type="PANTHER" id="PTHR46211:SF1">
    <property type="entry name" value="GLYCEROPHOSPHODIESTER PHOSPHODIESTERASE, CYTOPLASMIC"/>
    <property type="match status" value="1"/>
</dbReference>
<name>A0A2U1E6I2_9FIRM</name>
<evidence type="ECO:0000313" key="2">
    <source>
        <dbReference type="EMBL" id="PVY95299.1"/>
    </source>
</evidence>
<dbReference type="PANTHER" id="PTHR46211">
    <property type="entry name" value="GLYCEROPHOSPHORYL DIESTER PHOSPHODIESTERASE"/>
    <property type="match status" value="1"/>
</dbReference>
<dbReference type="SUPFAM" id="SSF51695">
    <property type="entry name" value="PLC-like phosphodiesterases"/>
    <property type="match status" value="1"/>
</dbReference>
<dbReference type="RefSeq" id="WP_165803566.1">
    <property type="nucleotide sequence ID" value="NZ_QEKV01000002.1"/>
</dbReference>
<dbReference type="PROSITE" id="PS51704">
    <property type="entry name" value="GP_PDE"/>
    <property type="match status" value="1"/>
</dbReference>
<dbReference type="GO" id="GO:0008081">
    <property type="term" value="F:phosphoric diester hydrolase activity"/>
    <property type="evidence" value="ECO:0007669"/>
    <property type="project" value="InterPro"/>
</dbReference>
<feature type="domain" description="GP-PDE" evidence="1">
    <location>
        <begin position="2"/>
        <end position="231"/>
    </location>
</feature>
<dbReference type="Gene3D" id="3.20.20.190">
    <property type="entry name" value="Phosphatidylinositol (PI) phosphodiesterase"/>
    <property type="match status" value="1"/>
</dbReference>
<comment type="caution">
    <text evidence="2">The sequence shown here is derived from an EMBL/GenBank/DDBJ whole genome shotgun (WGS) entry which is preliminary data.</text>
</comment>
<dbReference type="GO" id="GO:0006629">
    <property type="term" value="P:lipid metabolic process"/>
    <property type="evidence" value="ECO:0007669"/>
    <property type="project" value="InterPro"/>
</dbReference>
<gene>
    <name evidence="2" type="ORF">C7381_102188</name>
</gene>
<dbReference type="Proteomes" id="UP000245793">
    <property type="component" value="Unassembled WGS sequence"/>
</dbReference>
<accession>A0A2U1E6I2</accession>
<evidence type="ECO:0000313" key="3">
    <source>
        <dbReference type="Proteomes" id="UP000245793"/>
    </source>
</evidence>
<dbReference type="InterPro" id="IPR030395">
    <property type="entry name" value="GP_PDE_dom"/>
</dbReference>
<sequence>MAKIYAHRGYSGKFFENSSEAFKKCLDLDIFGIETDVQLTKDGVPVIIHDEYLKRLLNKEAFVKDLTLDELKSLKYENGENPITLDEYIEIFKDSKLVSNIELKTGVFLYQGIEKKVYDAFKKNDMLDRLLVSSFNHYSLLKMKEIDPEVPLGALTGSTLISPEKYLKQCGFQFYHPVFSSVNKKMLEDLHKNNIQVNAWTINYKEVYDTSIQIGLDGVITNYPELDFPNLGY</sequence>
<organism evidence="2 3">
    <name type="scientific">Ezakiella coagulans</name>
    <dbReference type="NCBI Taxonomy" id="46507"/>
    <lineage>
        <taxon>Bacteria</taxon>
        <taxon>Bacillati</taxon>
        <taxon>Bacillota</taxon>
        <taxon>Tissierellia</taxon>
        <taxon>Ezakiella</taxon>
    </lineage>
</organism>
<dbReference type="Pfam" id="PF03009">
    <property type="entry name" value="GDPD"/>
    <property type="match status" value="1"/>
</dbReference>
<dbReference type="InterPro" id="IPR017946">
    <property type="entry name" value="PLC-like_Pdiesterase_TIM-brl"/>
</dbReference>
<protein>
    <submittedName>
        <fullName evidence="2">Glycerophosphoryl diester phosphodiesterase</fullName>
    </submittedName>
</protein>